<feature type="transmembrane region" description="Helical" evidence="1">
    <location>
        <begin position="36"/>
        <end position="53"/>
    </location>
</feature>
<dbReference type="CDD" id="cd00118">
    <property type="entry name" value="LysM"/>
    <property type="match status" value="1"/>
</dbReference>
<evidence type="ECO:0000259" key="2">
    <source>
        <dbReference type="SMART" id="SM00257"/>
    </source>
</evidence>
<organism evidence="3">
    <name type="scientific">uncultured Rubrobacteraceae bacterium</name>
    <dbReference type="NCBI Taxonomy" id="349277"/>
    <lineage>
        <taxon>Bacteria</taxon>
        <taxon>Bacillati</taxon>
        <taxon>Actinomycetota</taxon>
        <taxon>Rubrobacteria</taxon>
        <taxon>Rubrobacterales</taxon>
        <taxon>Rubrobacteraceae</taxon>
        <taxon>environmental samples</taxon>
    </lineage>
</organism>
<accession>A0A6J4Q957</accession>
<evidence type="ECO:0000256" key="1">
    <source>
        <dbReference type="SAM" id="Phobius"/>
    </source>
</evidence>
<gene>
    <name evidence="3" type="ORF">AVDCRST_MAG37-650</name>
</gene>
<sequence>MPELWNAFQITGGKTTNLPYHWKVRRRHYIYRRRRLAVLFLATVISCVLYAGASASAGGSPDQHAVVPGETLWSIAVEHYPSSEDPREMIEGIRQTNGLEGYQIQPGDHLELPPLDG</sequence>
<evidence type="ECO:0000313" key="3">
    <source>
        <dbReference type="EMBL" id="CAA9431689.1"/>
    </source>
</evidence>
<dbReference type="InterPro" id="IPR018392">
    <property type="entry name" value="LysM"/>
</dbReference>
<dbReference type="Pfam" id="PF01476">
    <property type="entry name" value="LysM"/>
    <property type="match status" value="1"/>
</dbReference>
<dbReference type="SUPFAM" id="SSF54106">
    <property type="entry name" value="LysM domain"/>
    <property type="match status" value="1"/>
</dbReference>
<protein>
    <recommendedName>
        <fullName evidence="2">LysM domain-containing protein</fullName>
    </recommendedName>
</protein>
<dbReference type="AlphaFoldDB" id="A0A6J4Q957"/>
<keyword evidence="1" id="KW-0472">Membrane</keyword>
<keyword evidence="1" id="KW-1133">Transmembrane helix</keyword>
<dbReference type="SMART" id="SM00257">
    <property type="entry name" value="LysM"/>
    <property type="match status" value="1"/>
</dbReference>
<name>A0A6J4Q957_9ACTN</name>
<keyword evidence="1" id="KW-0812">Transmembrane</keyword>
<dbReference type="Gene3D" id="3.10.350.10">
    <property type="entry name" value="LysM domain"/>
    <property type="match status" value="1"/>
</dbReference>
<proteinExistence type="predicted"/>
<feature type="domain" description="LysM" evidence="2">
    <location>
        <begin position="63"/>
        <end position="113"/>
    </location>
</feature>
<reference evidence="3" key="1">
    <citation type="submission" date="2020-02" db="EMBL/GenBank/DDBJ databases">
        <authorList>
            <person name="Meier V. D."/>
        </authorList>
    </citation>
    <scope>NUCLEOTIDE SEQUENCE</scope>
    <source>
        <strain evidence="3">AVDCRST_MAG37</strain>
    </source>
</reference>
<dbReference type="InterPro" id="IPR036779">
    <property type="entry name" value="LysM_dom_sf"/>
</dbReference>
<dbReference type="EMBL" id="CADCVD010000027">
    <property type="protein sequence ID" value="CAA9431689.1"/>
    <property type="molecule type" value="Genomic_DNA"/>
</dbReference>